<dbReference type="SMART" id="SM00448">
    <property type="entry name" value="REC"/>
    <property type="match status" value="1"/>
</dbReference>
<evidence type="ECO:0000256" key="1">
    <source>
        <dbReference type="ARBA" id="ARBA00022553"/>
    </source>
</evidence>
<keyword evidence="3" id="KW-0805">Transcription regulation</keyword>
<dbReference type="PROSITE" id="PS51755">
    <property type="entry name" value="OMPR_PHOB"/>
    <property type="match status" value="1"/>
</dbReference>
<dbReference type="CDD" id="cd17574">
    <property type="entry name" value="REC_OmpR"/>
    <property type="match status" value="1"/>
</dbReference>
<organism evidence="10 11">
    <name type="scientific">Paraburkholderia lacunae</name>
    <dbReference type="NCBI Taxonomy" id="2211104"/>
    <lineage>
        <taxon>Bacteria</taxon>
        <taxon>Pseudomonadati</taxon>
        <taxon>Pseudomonadota</taxon>
        <taxon>Betaproteobacteria</taxon>
        <taxon>Burkholderiales</taxon>
        <taxon>Burkholderiaceae</taxon>
        <taxon>Paraburkholderia</taxon>
    </lineage>
</organism>
<evidence type="ECO:0000256" key="2">
    <source>
        <dbReference type="ARBA" id="ARBA00023012"/>
    </source>
</evidence>
<dbReference type="Gene3D" id="6.10.250.690">
    <property type="match status" value="1"/>
</dbReference>
<feature type="domain" description="OmpR/PhoB-type" evidence="9">
    <location>
        <begin position="142"/>
        <end position="241"/>
    </location>
</feature>
<evidence type="ECO:0000259" key="8">
    <source>
        <dbReference type="PROSITE" id="PS50110"/>
    </source>
</evidence>
<keyword evidence="5" id="KW-0804">Transcription</keyword>
<dbReference type="GO" id="GO:0006355">
    <property type="term" value="P:regulation of DNA-templated transcription"/>
    <property type="evidence" value="ECO:0007669"/>
    <property type="project" value="InterPro"/>
</dbReference>
<reference evidence="11" key="1">
    <citation type="submission" date="2018-05" db="EMBL/GenBank/DDBJ databases">
        <authorList>
            <person name="Feng T."/>
        </authorList>
    </citation>
    <scope>NUCLEOTIDE SEQUENCE [LARGE SCALE GENOMIC DNA]</scope>
    <source>
        <strain evidence="11">S27</strain>
    </source>
</reference>
<dbReference type="Gene3D" id="3.40.50.2300">
    <property type="match status" value="1"/>
</dbReference>
<keyword evidence="11" id="KW-1185">Reference proteome</keyword>
<dbReference type="PROSITE" id="PS50110">
    <property type="entry name" value="RESPONSE_REGULATORY"/>
    <property type="match status" value="1"/>
</dbReference>
<protein>
    <submittedName>
        <fullName evidence="10">DNA-binding response regulator</fullName>
    </submittedName>
</protein>
<keyword evidence="1 6" id="KW-0597">Phosphoprotein</keyword>
<evidence type="ECO:0000256" key="4">
    <source>
        <dbReference type="ARBA" id="ARBA00023125"/>
    </source>
</evidence>
<feature type="modified residue" description="4-aspartylphosphate" evidence="6">
    <location>
        <position position="63"/>
    </location>
</feature>
<evidence type="ECO:0000256" key="5">
    <source>
        <dbReference type="ARBA" id="ARBA00023163"/>
    </source>
</evidence>
<dbReference type="PANTHER" id="PTHR48111">
    <property type="entry name" value="REGULATOR OF RPOS"/>
    <property type="match status" value="1"/>
</dbReference>
<dbReference type="EMBL" id="QHKS01000034">
    <property type="protein sequence ID" value="RDJ98429.1"/>
    <property type="molecule type" value="Genomic_DNA"/>
</dbReference>
<keyword evidence="2" id="KW-0902">Two-component regulatory system</keyword>
<dbReference type="Pfam" id="PF00072">
    <property type="entry name" value="Response_reg"/>
    <property type="match status" value="1"/>
</dbReference>
<name>A0A370MYJ7_9BURK</name>
<dbReference type="AlphaFoldDB" id="A0A370MYJ7"/>
<dbReference type="OrthoDB" id="165980at2"/>
<dbReference type="GO" id="GO:0000156">
    <property type="term" value="F:phosphorelay response regulator activity"/>
    <property type="evidence" value="ECO:0007669"/>
    <property type="project" value="TreeGrafter"/>
</dbReference>
<dbReference type="InterPro" id="IPR016032">
    <property type="entry name" value="Sig_transdc_resp-reg_C-effctor"/>
</dbReference>
<evidence type="ECO:0000256" key="6">
    <source>
        <dbReference type="PROSITE-ProRule" id="PRU00169"/>
    </source>
</evidence>
<dbReference type="InterPro" id="IPR036388">
    <property type="entry name" value="WH-like_DNA-bd_sf"/>
</dbReference>
<dbReference type="CDD" id="cd00383">
    <property type="entry name" value="trans_reg_C"/>
    <property type="match status" value="1"/>
</dbReference>
<dbReference type="InterPro" id="IPR001789">
    <property type="entry name" value="Sig_transdc_resp-reg_receiver"/>
</dbReference>
<gene>
    <name evidence="10" type="ORF">DLM46_33245</name>
</gene>
<accession>A0A370MYJ7</accession>
<sequence>MIDVEFMDCGRPYHLFVVKGDVKLRDMLCNYLENHGLVITPMATAEEMLRRVHRVRPDLIVLDARLAAMSGLVACRKLRAEGDSVPIILLTAHSEEIERVIGLEMGADDCLSKPYQQRELLARVRAVLRRTGVTPGAPRDSSAPIQIGQFVFDVAARSLHLGDKVRVLNTVEYAMLAELTKNPGVTVSRERLMAASHTRDDTVSLRAVDAAVVRLRKLLEPDPTVHRYIQTVRGHGYVFVPVETEMISANGVSFCVCAGLQGCRLAS</sequence>
<feature type="domain" description="Response regulatory" evidence="8">
    <location>
        <begin position="14"/>
        <end position="128"/>
    </location>
</feature>
<dbReference type="SMART" id="SM00862">
    <property type="entry name" value="Trans_reg_C"/>
    <property type="match status" value="1"/>
</dbReference>
<dbReference type="GO" id="GO:0000976">
    <property type="term" value="F:transcription cis-regulatory region binding"/>
    <property type="evidence" value="ECO:0007669"/>
    <property type="project" value="TreeGrafter"/>
</dbReference>
<evidence type="ECO:0000313" key="10">
    <source>
        <dbReference type="EMBL" id="RDJ98429.1"/>
    </source>
</evidence>
<dbReference type="GO" id="GO:0032993">
    <property type="term" value="C:protein-DNA complex"/>
    <property type="evidence" value="ECO:0007669"/>
    <property type="project" value="TreeGrafter"/>
</dbReference>
<keyword evidence="4 7" id="KW-0238">DNA-binding</keyword>
<dbReference type="RefSeq" id="WP_115108105.1">
    <property type="nucleotide sequence ID" value="NZ_QHKS01000034.1"/>
</dbReference>
<evidence type="ECO:0000259" key="9">
    <source>
        <dbReference type="PROSITE" id="PS51755"/>
    </source>
</evidence>
<dbReference type="PANTHER" id="PTHR48111:SF4">
    <property type="entry name" value="DNA-BINDING DUAL TRANSCRIPTIONAL REGULATOR OMPR"/>
    <property type="match status" value="1"/>
</dbReference>
<dbReference type="SUPFAM" id="SSF52172">
    <property type="entry name" value="CheY-like"/>
    <property type="match status" value="1"/>
</dbReference>
<dbReference type="SUPFAM" id="SSF46894">
    <property type="entry name" value="C-terminal effector domain of the bipartite response regulators"/>
    <property type="match status" value="1"/>
</dbReference>
<evidence type="ECO:0000256" key="7">
    <source>
        <dbReference type="PROSITE-ProRule" id="PRU01091"/>
    </source>
</evidence>
<dbReference type="GO" id="GO:0005829">
    <property type="term" value="C:cytosol"/>
    <property type="evidence" value="ECO:0007669"/>
    <property type="project" value="TreeGrafter"/>
</dbReference>
<dbReference type="Pfam" id="PF00486">
    <property type="entry name" value="Trans_reg_C"/>
    <property type="match status" value="1"/>
</dbReference>
<dbReference type="Gene3D" id="1.10.10.10">
    <property type="entry name" value="Winged helix-like DNA-binding domain superfamily/Winged helix DNA-binding domain"/>
    <property type="match status" value="1"/>
</dbReference>
<dbReference type="Proteomes" id="UP000254875">
    <property type="component" value="Unassembled WGS sequence"/>
</dbReference>
<evidence type="ECO:0000313" key="11">
    <source>
        <dbReference type="Proteomes" id="UP000254875"/>
    </source>
</evidence>
<proteinExistence type="predicted"/>
<dbReference type="InterPro" id="IPR039420">
    <property type="entry name" value="WalR-like"/>
</dbReference>
<dbReference type="InterPro" id="IPR001867">
    <property type="entry name" value="OmpR/PhoB-type_DNA-bd"/>
</dbReference>
<comment type="caution">
    <text evidence="10">The sequence shown here is derived from an EMBL/GenBank/DDBJ whole genome shotgun (WGS) entry which is preliminary data.</text>
</comment>
<feature type="DNA-binding region" description="OmpR/PhoB-type" evidence="7">
    <location>
        <begin position="142"/>
        <end position="241"/>
    </location>
</feature>
<evidence type="ECO:0000256" key="3">
    <source>
        <dbReference type="ARBA" id="ARBA00023015"/>
    </source>
</evidence>
<dbReference type="InterPro" id="IPR011006">
    <property type="entry name" value="CheY-like_superfamily"/>
</dbReference>